<reference evidence="2 3" key="1">
    <citation type="submission" date="2019-06" db="EMBL/GenBank/DDBJ databases">
        <title>Description of Kitasatospora acidophila sp. nov. isolated from pine grove soil, and reclassification of Streptomyces novaecaesareae to Kitasatospora novaeceasareae comb. nov.</title>
        <authorList>
            <person name="Kim M.J."/>
        </authorList>
    </citation>
    <scope>NUCLEOTIDE SEQUENCE [LARGE SCALE GENOMIC DNA]</scope>
    <source>
        <strain evidence="2 3">MMS16-CNU292</strain>
    </source>
</reference>
<evidence type="ECO:0000256" key="1">
    <source>
        <dbReference type="SAM" id="Phobius"/>
    </source>
</evidence>
<feature type="transmembrane region" description="Helical" evidence="1">
    <location>
        <begin position="41"/>
        <end position="61"/>
    </location>
</feature>
<keyword evidence="1" id="KW-1133">Transmembrane helix</keyword>
<name>A0A540W6M3_9ACTN</name>
<dbReference type="RefSeq" id="WP_141635235.1">
    <property type="nucleotide sequence ID" value="NZ_VIGB01000003.1"/>
</dbReference>
<feature type="transmembrane region" description="Helical" evidence="1">
    <location>
        <begin position="12"/>
        <end position="35"/>
    </location>
</feature>
<dbReference type="EMBL" id="VIGB01000003">
    <property type="protein sequence ID" value="TQF04676.1"/>
    <property type="molecule type" value="Genomic_DNA"/>
</dbReference>
<gene>
    <name evidence="2" type="ORF">E6W39_23700</name>
</gene>
<keyword evidence="1" id="KW-0812">Transmembrane</keyword>
<keyword evidence="3" id="KW-1185">Reference proteome</keyword>
<sequence length="67" mass="7657">MIREIDRPSGWRWLRNFAIFVVNGGLAILTCTMVTHQPVSVVPWGGLLFGGLVFGTLSMLFPRRRRR</sequence>
<proteinExistence type="predicted"/>
<evidence type="ECO:0000313" key="3">
    <source>
        <dbReference type="Proteomes" id="UP000319103"/>
    </source>
</evidence>
<accession>A0A540W6M3</accession>
<keyword evidence="1" id="KW-0472">Membrane</keyword>
<evidence type="ECO:0000313" key="2">
    <source>
        <dbReference type="EMBL" id="TQF04676.1"/>
    </source>
</evidence>
<protein>
    <submittedName>
        <fullName evidence="2">Uncharacterized protein</fullName>
    </submittedName>
</protein>
<organism evidence="2 3">
    <name type="scientific">Kitasatospora acidiphila</name>
    <dbReference type="NCBI Taxonomy" id="2567942"/>
    <lineage>
        <taxon>Bacteria</taxon>
        <taxon>Bacillati</taxon>
        <taxon>Actinomycetota</taxon>
        <taxon>Actinomycetes</taxon>
        <taxon>Kitasatosporales</taxon>
        <taxon>Streptomycetaceae</taxon>
        <taxon>Kitasatospora</taxon>
    </lineage>
</organism>
<comment type="caution">
    <text evidence="2">The sequence shown here is derived from an EMBL/GenBank/DDBJ whole genome shotgun (WGS) entry which is preliminary data.</text>
</comment>
<dbReference type="Proteomes" id="UP000319103">
    <property type="component" value="Unassembled WGS sequence"/>
</dbReference>
<dbReference type="AlphaFoldDB" id="A0A540W6M3"/>